<proteinExistence type="inferred from homology"/>
<evidence type="ECO:0000313" key="5">
    <source>
        <dbReference type="EMBL" id="VZR75779.1"/>
    </source>
</evidence>
<name>A0A654IFP3_9MOLU</name>
<dbReference type="GO" id="GO:0005524">
    <property type="term" value="F:ATP binding"/>
    <property type="evidence" value="ECO:0007669"/>
    <property type="project" value="UniProtKB-KW"/>
</dbReference>
<dbReference type="CDD" id="cd22332">
    <property type="entry name" value="HsdR_N"/>
    <property type="match status" value="1"/>
</dbReference>
<dbReference type="Pfam" id="PF18766">
    <property type="entry name" value="SWI2_SNF2"/>
    <property type="match status" value="1"/>
</dbReference>
<dbReference type="InterPro" id="IPR027417">
    <property type="entry name" value="P-loop_NTPase"/>
</dbReference>
<dbReference type="AlphaFoldDB" id="A0A654IFP3"/>
<protein>
    <recommendedName>
        <fullName evidence="2">Type I restriction enzyme endonuclease subunit</fullName>
        <shortName evidence="2">R protein</shortName>
        <ecNumber evidence="2">3.1.21.3</ecNumber>
    </recommendedName>
</protein>
<dbReference type="EC" id="3.1.21.3" evidence="2"/>
<dbReference type="Gene3D" id="3.90.1570.50">
    <property type="match status" value="1"/>
</dbReference>
<dbReference type="InterPro" id="IPR055180">
    <property type="entry name" value="HsdR_RecA-like_helicase_dom_2"/>
</dbReference>
<dbReference type="PROSITE" id="PS51192">
    <property type="entry name" value="HELICASE_ATP_BIND_1"/>
    <property type="match status" value="1"/>
</dbReference>
<dbReference type="GO" id="GO:0009035">
    <property type="term" value="F:type I site-specific deoxyribonuclease activity"/>
    <property type="evidence" value="ECO:0007669"/>
    <property type="project" value="UniProtKB-EC"/>
</dbReference>
<reference evidence="5" key="1">
    <citation type="submission" date="2019-11" db="EMBL/GenBank/DDBJ databases">
        <authorList>
            <person name="Falquet L."/>
            <person name="Falquet L."/>
        </authorList>
    </citation>
    <scope>NUCLEOTIDE SEQUENCE</scope>
    <source>
        <strain evidence="5">G1705</strain>
        <strain evidence="4">G5813/1+2</strain>
    </source>
</reference>
<keyword evidence="2 5" id="KW-0378">Hydrolase</keyword>
<organism evidence="5">
    <name type="scientific">Mycoplasma feriruminatoris</name>
    <dbReference type="NCBI Taxonomy" id="1179777"/>
    <lineage>
        <taxon>Bacteria</taxon>
        <taxon>Bacillati</taxon>
        <taxon>Mycoplasmatota</taxon>
        <taxon>Mollicutes</taxon>
        <taxon>Mycoplasmataceae</taxon>
        <taxon>Mycoplasma</taxon>
    </lineage>
</organism>
<dbReference type="GO" id="GO:0003677">
    <property type="term" value="F:DNA binding"/>
    <property type="evidence" value="ECO:0007669"/>
    <property type="project" value="UniProtKB-KW"/>
</dbReference>
<evidence type="ECO:0000256" key="1">
    <source>
        <dbReference type="ARBA" id="ARBA00022747"/>
    </source>
</evidence>
<sequence>MDFVSEKDFENAVINNLKKHGWKGFPDSLKTDKNYDIVLQNVDEKKLIQNWKNIIFAINKDALNGVELSEDEMDQVIQKVNNCRSFVESNSLINNEIISIRRTNGLDQKMHGKEVQIQLFRRQDVNAGYSVYQIAQQIKSDKLDDGVNRRGDLMLLFNGMPLIHIELKNSRSLAPAITQLKNYSKLGFYKGIFRLVQIVVAMTPYDMMYAPNSNDYTDIKKEKFLRWTDENNNLIGGYLDIINQFFQIPQAHRLVADFTIADSSDNVLKVLRSYQIYAINKIQAKFFNKEFFSDKDSKYSQKGGYIWHTTGSGKTLTSFKLSTLLLEWNQADIVVFVVDRIELGTQTKGAFKDFNSSGKIEVIEATSANHLVKLLSSQSPKHQLIITSIHKQSKVNSDNYYKQLQSISNKRIVFIFDEAHRTTFGDMFRDIIKNISNSVIFGFTGTPIFKENNKNEMTTESNFGPLLHKYTMNDGIKDEKVLGFSCEYVLLDRVLLPAIEKLCSKETNNNEIEYVKNEKLNNLQNLISQKNGAWLKYEEKVYELLKTAKEYKEQIVEDILSKWASKSVSNFFSAILTTSSIQDAIEYFDIFKRKTVELNKPIKFTALFDRSTDISEDYDDYSKGNIKLEEIKKIISRYNDDFKTNFDEVSQSDFANFKVDIQNRLARKNKFISFDLQQDKLDLLIVVNQLLTGYDSKYINTVYFDRKLEHEHLIQAISRTNRIFDKSNRKPFGNVIFYKQPGQMRWNVDQALALYTGINPVMGAPMSLNSFYKNINDAFEKIKELFESWGFPNFESVPDTQQIKEEEREEEAKLFLNEYGKIRENLRCAEILGFVLEENNEDVKMTYNDWDLIKARIKDIDFLELKEKLNEPDEIFLTLELADAQNRSFQFIIDNNYLKQLLANRNQKKQKNEITEEYKIWFEKELNDKFISKFPKEYQQIARDCLNSLIFGFNKNQININEFDLKTSVIQKIQTRNYLDISNFANEMNINHKELKSIIDSNEPINAYGRLDDLCNGRLTEEVKQNLAKKSNKDLTTIKYGVYKKIVKDFIKQQREKTIKI</sequence>
<keyword evidence="2" id="KW-0238">DNA-binding</keyword>
<dbReference type="GO" id="GO:0009307">
    <property type="term" value="P:DNA restriction-modification system"/>
    <property type="evidence" value="ECO:0007669"/>
    <property type="project" value="UniProtKB-KW"/>
</dbReference>
<dbReference type="SUPFAM" id="SSF52540">
    <property type="entry name" value="P-loop containing nucleoside triphosphate hydrolases"/>
    <property type="match status" value="2"/>
</dbReference>
<gene>
    <name evidence="5" type="primary">hsdR</name>
    <name evidence="4" type="ORF">MF5292_00813</name>
    <name evidence="5" type="ORF">MF5294_00812</name>
</gene>
<keyword evidence="1 2" id="KW-0680">Restriction system</keyword>
<comment type="similarity">
    <text evidence="2">Belongs to the HsdR family.</text>
</comment>
<evidence type="ECO:0000259" key="3">
    <source>
        <dbReference type="PROSITE" id="PS51192"/>
    </source>
</evidence>
<evidence type="ECO:0000313" key="4">
    <source>
        <dbReference type="EMBL" id="VZK65635.1"/>
    </source>
</evidence>
<dbReference type="Pfam" id="PF22679">
    <property type="entry name" value="T1R_D3-like"/>
    <property type="match status" value="1"/>
</dbReference>
<dbReference type="REBASE" id="371013">
    <property type="entry name" value="MfeG1705ORF814P"/>
</dbReference>
<dbReference type="InterPro" id="IPR014001">
    <property type="entry name" value="Helicase_ATP-bd"/>
</dbReference>
<dbReference type="Gene3D" id="3.40.50.300">
    <property type="entry name" value="P-loop containing nucleotide triphosphate hydrolases"/>
    <property type="match status" value="2"/>
</dbReference>
<dbReference type="EMBL" id="LR738858">
    <property type="protein sequence ID" value="VZK65635.1"/>
    <property type="molecule type" value="Genomic_DNA"/>
</dbReference>
<keyword evidence="2" id="KW-0547">Nucleotide-binding</keyword>
<dbReference type="InterPro" id="IPR040980">
    <property type="entry name" value="SWI2_SNF2"/>
</dbReference>
<dbReference type="SMART" id="SM00487">
    <property type="entry name" value="DEXDc"/>
    <property type="match status" value="1"/>
</dbReference>
<dbReference type="PANTHER" id="PTHR30195:SF16">
    <property type="entry name" value="TYPE I RESTRICTION ENZYME ENDONUCLEASE SUBUNIT"/>
    <property type="match status" value="1"/>
</dbReference>
<dbReference type="REBASE" id="371007">
    <property type="entry name" value="MfeG5813ORF815P"/>
</dbReference>
<dbReference type="NCBIfam" id="TIGR00348">
    <property type="entry name" value="hsdR"/>
    <property type="match status" value="1"/>
</dbReference>
<accession>A0A654IFP3</accession>
<comment type="function">
    <text evidence="2">Subunit R is required for both nuclease and ATPase activities, but not for modification.</text>
</comment>
<feature type="domain" description="Helicase ATP-binding" evidence="3">
    <location>
        <begin position="295"/>
        <end position="448"/>
    </location>
</feature>
<evidence type="ECO:0000256" key="2">
    <source>
        <dbReference type="RuleBase" id="RU364115"/>
    </source>
</evidence>
<comment type="catalytic activity">
    <reaction evidence="2">
        <text>Endonucleolytic cleavage of DNA to give random double-stranded fragments with terminal 5'-phosphates, ATP is simultaneously hydrolyzed.</text>
        <dbReference type="EC" id="3.1.21.3"/>
    </reaction>
</comment>
<dbReference type="InterPro" id="IPR051268">
    <property type="entry name" value="Type-I_R_enzyme_R_subunit"/>
</dbReference>
<keyword evidence="2" id="KW-0067">ATP-binding</keyword>
<comment type="subunit">
    <text evidence="2">The type I restriction/modification system is composed of three polypeptides R, M and S.</text>
</comment>
<dbReference type="PANTHER" id="PTHR30195">
    <property type="entry name" value="TYPE I SITE-SPECIFIC DEOXYRIBONUCLEASE PROTEIN SUBUNIT M AND R"/>
    <property type="match status" value="1"/>
</dbReference>
<dbReference type="InterPro" id="IPR004473">
    <property type="entry name" value="Restrct_endonuc_typeI_HsdR"/>
</dbReference>
<dbReference type="EMBL" id="LR739233">
    <property type="protein sequence ID" value="VZR75779.1"/>
    <property type="molecule type" value="Genomic_DNA"/>
</dbReference>